<feature type="signal peptide" evidence="1">
    <location>
        <begin position="1"/>
        <end position="18"/>
    </location>
</feature>
<feature type="chain" id="PRO_5039252709" evidence="1">
    <location>
        <begin position="19"/>
        <end position="425"/>
    </location>
</feature>
<dbReference type="InterPro" id="IPR006059">
    <property type="entry name" value="SBP"/>
</dbReference>
<dbReference type="Pfam" id="PF13416">
    <property type="entry name" value="SBP_bac_8"/>
    <property type="match status" value="1"/>
</dbReference>
<dbReference type="InterPro" id="IPR019546">
    <property type="entry name" value="TAT_signal_bac_arc"/>
</dbReference>
<comment type="caution">
    <text evidence="2">The sequence shown here is derived from an EMBL/GenBank/DDBJ whole genome shotgun (WGS) entry which is preliminary data.</text>
</comment>
<keyword evidence="1" id="KW-0732">Signal</keyword>
<dbReference type="PANTHER" id="PTHR43649">
    <property type="entry name" value="ARABINOSE-BINDING PROTEIN-RELATED"/>
    <property type="match status" value="1"/>
</dbReference>
<proteinExistence type="predicted"/>
<protein>
    <submittedName>
        <fullName evidence="2">Cellobiose transport system substrate-binding protein</fullName>
    </submittedName>
</protein>
<evidence type="ECO:0000256" key="1">
    <source>
        <dbReference type="SAM" id="SignalP"/>
    </source>
</evidence>
<name>A0A3E0HKE9_9PSEU</name>
<evidence type="ECO:0000313" key="2">
    <source>
        <dbReference type="EMBL" id="REH46887.1"/>
    </source>
</evidence>
<dbReference type="RefSeq" id="WP_116175577.1">
    <property type="nucleotide sequence ID" value="NZ_CP144375.1"/>
</dbReference>
<dbReference type="AlphaFoldDB" id="A0A3E0HKE9"/>
<dbReference type="InterPro" id="IPR050490">
    <property type="entry name" value="Bact_solute-bd_prot1"/>
</dbReference>
<sequence length="425" mass="45072">MELSRRRFLQASAMTAAAAGFTAACGSSGTTSAHGKDLTLWYWGGGLSDKVVADAKAQFAKDVTLTASSVGGDFKQKLVTTLAAGGTSVPDITGIKGEDMASFLPSASKFLDLNELGFKDISSQYLAWKTKRAQTTDGKQIGFPIDIGPTAMYYRVDLLEKAGLPTDPDKLAAQIKTWDDFWAAGAQLHGANPKSYPMRNLPELFSLVVDQGTKRFIDESNHFIGDQSHIRNAWNTAVKGFTAGLDGKVDDNSWNAAISTGTLGIELGAAWHALDIEQAAPDLKGQWRVAPMPGGPANDGGSYLALPKQCRNPEQAFKIVSWILNPENDARGFTDAAIFPAAPAAYKLPAMTAGDPYFGGQKIIDVFGPAAEAMPISYEAPADAAVMAPYSTELGNIEASGKSPDAAWNDAVSKAKQIAQRQGVS</sequence>
<dbReference type="PROSITE" id="PS51257">
    <property type="entry name" value="PROKAR_LIPOPROTEIN"/>
    <property type="match status" value="1"/>
</dbReference>
<evidence type="ECO:0000313" key="3">
    <source>
        <dbReference type="Proteomes" id="UP000256269"/>
    </source>
</evidence>
<organism evidence="2 3">
    <name type="scientific">Kutzneria buriramensis</name>
    <dbReference type="NCBI Taxonomy" id="1045776"/>
    <lineage>
        <taxon>Bacteria</taxon>
        <taxon>Bacillati</taxon>
        <taxon>Actinomycetota</taxon>
        <taxon>Actinomycetes</taxon>
        <taxon>Pseudonocardiales</taxon>
        <taxon>Pseudonocardiaceae</taxon>
        <taxon>Kutzneria</taxon>
    </lineage>
</organism>
<accession>A0A3E0HKE9</accession>
<dbReference type="EMBL" id="QUNO01000006">
    <property type="protein sequence ID" value="REH46887.1"/>
    <property type="molecule type" value="Genomic_DNA"/>
</dbReference>
<reference evidence="2 3" key="1">
    <citation type="submission" date="2018-08" db="EMBL/GenBank/DDBJ databases">
        <title>Genomic Encyclopedia of Archaeal and Bacterial Type Strains, Phase II (KMG-II): from individual species to whole genera.</title>
        <authorList>
            <person name="Goeker M."/>
        </authorList>
    </citation>
    <scope>NUCLEOTIDE SEQUENCE [LARGE SCALE GENOMIC DNA]</scope>
    <source>
        <strain evidence="2 3">DSM 45791</strain>
    </source>
</reference>
<dbReference type="PROSITE" id="PS51318">
    <property type="entry name" value="TAT"/>
    <property type="match status" value="1"/>
</dbReference>
<dbReference type="SUPFAM" id="SSF53850">
    <property type="entry name" value="Periplasmic binding protein-like II"/>
    <property type="match status" value="1"/>
</dbReference>
<dbReference type="Gene3D" id="3.40.190.10">
    <property type="entry name" value="Periplasmic binding protein-like II"/>
    <property type="match status" value="1"/>
</dbReference>
<dbReference type="OrthoDB" id="3226017at2"/>
<dbReference type="NCBIfam" id="TIGR01409">
    <property type="entry name" value="TAT_signal_seq"/>
    <property type="match status" value="1"/>
</dbReference>
<dbReference type="PANTHER" id="PTHR43649:SF32">
    <property type="entry name" value="SUGAR BINDING SECRETED PROTEIN"/>
    <property type="match status" value="1"/>
</dbReference>
<gene>
    <name evidence="2" type="ORF">BCF44_10651</name>
</gene>
<keyword evidence="3" id="KW-1185">Reference proteome</keyword>
<dbReference type="InterPro" id="IPR006311">
    <property type="entry name" value="TAT_signal"/>
</dbReference>
<dbReference type="Proteomes" id="UP000256269">
    <property type="component" value="Unassembled WGS sequence"/>
</dbReference>